<comment type="caution">
    <text evidence="2">The sequence shown here is derived from an EMBL/GenBank/DDBJ whole genome shotgun (WGS) entry which is preliminary data.</text>
</comment>
<dbReference type="EMBL" id="BQNB010017939">
    <property type="protein sequence ID" value="GJT68911.1"/>
    <property type="molecule type" value="Genomic_DNA"/>
</dbReference>
<accession>A0ABQ5FZV8</accession>
<gene>
    <name evidence="2" type="ORF">Tco_1020391</name>
</gene>
<organism evidence="2 3">
    <name type="scientific">Tanacetum coccineum</name>
    <dbReference type="NCBI Taxonomy" id="301880"/>
    <lineage>
        <taxon>Eukaryota</taxon>
        <taxon>Viridiplantae</taxon>
        <taxon>Streptophyta</taxon>
        <taxon>Embryophyta</taxon>
        <taxon>Tracheophyta</taxon>
        <taxon>Spermatophyta</taxon>
        <taxon>Magnoliopsida</taxon>
        <taxon>eudicotyledons</taxon>
        <taxon>Gunneridae</taxon>
        <taxon>Pentapetalae</taxon>
        <taxon>asterids</taxon>
        <taxon>campanulids</taxon>
        <taxon>Asterales</taxon>
        <taxon>Asteraceae</taxon>
        <taxon>Asteroideae</taxon>
        <taxon>Anthemideae</taxon>
        <taxon>Anthemidinae</taxon>
        <taxon>Tanacetum</taxon>
    </lineage>
</organism>
<proteinExistence type="predicted"/>
<dbReference type="Proteomes" id="UP001151760">
    <property type="component" value="Unassembled WGS sequence"/>
</dbReference>
<sequence length="111" mass="11437">MGTPTLVCVRSCPNLVLQLVGPLGVSIKVYDLVSCAMNSIAASRVSATNGVWQGFAAAQAVLITGASQSRQHGKSESDLTSHPPQSLFDVGSRRIAIVTGNTLSVLAISQG</sequence>
<reference evidence="2" key="1">
    <citation type="journal article" date="2022" name="Int. J. Mol. Sci.">
        <title>Draft Genome of Tanacetum Coccineum: Genomic Comparison of Closely Related Tanacetum-Family Plants.</title>
        <authorList>
            <person name="Yamashiro T."/>
            <person name="Shiraishi A."/>
            <person name="Nakayama K."/>
            <person name="Satake H."/>
        </authorList>
    </citation>
    <scope>NUCLEOTIDE SEQUENCE</scope>
</reference>
<protein>
    <submittedName>
        <fullName evidence="2">Uncharacterized protein</fullName>
    </submittedName>
</protein>
<evidence type="ECO:0000313" key="3">
    <source>
        <dbReference type="Proteomes" id="UP001151760"/>
    </source>
</evidence>
<evidence type="ECO:0000313" key="2">
    <source>
        <dbReference type="EMBL" id="GJT68911.1"/>
    </source>
</evidence>
<name>A0ABQ5FZV8_9ASTR</name>
<evidence type="ECO:0000256" key="1">
    <source>
        <dbReference type="SAM" id="MobiDB-lite"/>
    </source>
</evidence>
<feature type="region of interest" description="Disordered" evidence="1">
    <location>
        <begin position="68"/>
        <end position="87"/>
    </location>
</feature>
<reference evidence="2" key="2">
    <citation type="submission" date="2022-01" db="EMBL/GenBank/DDBJ databases">
        <authorList>
            <person name="Yamashiro T."/>
            <person name="Shiraishi A."/>
            <person name="Satake H."/>
            <person name="Nakayama K."/>
        </authorList>
    </citation>
    <scope>NUCLEOTIDE SEQUENCE</scope>
</reference>
<keyword evidence="3" id="KW-1185">Reference proteome</keyword>